<dbReference type="Pfam" id="PF02469">
    <property type="entry name" value="Fasciclin"/>
    <property type="match status" value="2"/>
</dbReference>
<dbReference type="EMBL" id="FNAI01000002">
    <property type="protein sequence ID" value="SDD77954.1"/>
    <property type="molecule type" value="Genomic_DNA"/>
</dbReference>
<dbReference type="PROSITE" id="PS51257">
    <property type="entry name" value="PROKAR_LIPOPROTEIN"/>
    <property type="match status" value="1"/>
</dbReference>
<reference evidence="2 3" key="1">
    <citation type="submission" date="2016-10" db="EMBL/GenBank/DDBJ databases">
        <authorList>
            <person name="de Groot N.N."/>
        </authorList>
    </citation>
    <scope>NUCLEOTIDE SEQUENCE [LARGE SCALE GENOMIC DNA]</scope>
    <source>
        <strain evidence="2 3">47C3B</strain>
    </source>
</reference>
<dbReference type="Gene3D" id="2.30.180.10">
    <property type="entry name" value="FAS1 domain"/>
    <property type="match status" value="2"/>
</dbReference>
<dbReference type="SMART" id="SM00554">
    <property type="entry name" value="FAS1"/>
    <property type="match status" value="2"/>
</dbReference>
<sequence>MIINLHKIPVWLKAAVCLILLVITIAGCKKDTPQASNQTLDGSTIKFVLNDNFTFGVVYAALTSVSLQDSLAKPGPYTFLAPNNDAYALIHVAYPATMYSFAYVPPAVMLNTMRYNTLDGRISFKNIPLTENKPYKTHTGGNIYVSKYLDGTDTVTTINGVKLTSMDNPASNGFIQVMPKVMNPEIYPNAVAYLHSDTTLSLFAAALQRSGLDKSLLQGNDVYTLLAPSNNAFQRSGKLGTNLGVSTLDSILMADPVKLANLLKYHTIKGRYFDGDLFRYAKTNPTGIATLNTGKVIIGGDPGGFHTITFLGNGNQGIPSGIAVPLSYNPVTNNVNIPCGNAVVHIINQLLIP</sequence>
<dbReference type="OrthoDB" id="1144324at2"/>
<dbReference type="AlphaFoldDB" id="A0A1G6XI85"/>
<dbReference type="Proteomes" id="UP000199072">
    <property type="component" value="Unassembled WGS sequence"/>
</dbReference>
<evidence type="ECO:0000313" key="2">
    <source>
        <dbReference type="EMBL" id="SDD77954.1"/>
    </source>
</evidence>
<dbReference type="STRING" id="1391627.SAMN05216464_102548"/>
<protein>
    <submittedName>
        <fullName evidence="2">Uncaracterized surface protein containing fasciclin (FAS1) repeats</fullName>
    </submittedName>
</protein>
<dbReference type="PANTHER" id="PTHR10900">
    <property type="entry name" value="PERIOSTIN-RELATED"/>
    <property type="match status" value="1"/>
</dbReference>
<feature type="domain" description="FAS1" evidence="1">
    <location>
        <begin position="187"/>
        <end position="351"/>
    </location>
</feature>
<evidence type="ECO:0000259" key="1">
    <source>
        <dbReference type="PROSITE" id="PS50213"/>
    </source>
</evidence>
<proteinExistence type="predicted"/>
<name>A0A1G6XI85_9SPHI</name>
<dbReference type="RefSeq" id="WP_091146764.1">
    <property type="nucleotide sequence ID" value="NZ_FNAI01000002.1"/>
</dbReference>
<dbReference type="InterPro" id="IPR050904">
    <property type="entry name" value="Adhesion/Biosynth-related"/>
</dbReference>
<keyword evidence="3" id="KW-1185">Reference proteome</keyword>
<accession>A0A1G6XI85</accession>
<organism evidence="2 3">
    <name type="scientific">Mucilaginibacter pineti</name>
    <dbReference type="NCBI Taxonomy" id="1391627"/>
    <lineage>
        <taxon>Bacteria</taxon>
        <taxon>Pseudomonadati</taxon>
        <taxon>Bacteroidota</taxon>
        <taxon>Sphingobacteriia</taxon>
        <taxon>Sphingobacteriales</taxon>
        <taxon>Sphingobacteriaceae</taxon>
        <taxon>Mucilaginibacter</taxon>
    </lineage>
</organism>
<dbReference type="InterPro" id="IPR036378">
    <property type="entry name" value="FAS1_dom_sf"/>
</dbReference>
<dbReference type="InterPro" id="IPR000782">
    <property type="entry name" value="FAS1_domain"/>
</dbReference>
<feature type="domain" description="FAS1" evidence="1">
    <location>
        <begin position="42"/>
        <end position="182"/>
    </location>
</feature>
<dbReference type="PANTHER" id="PTHR10900:SF77">
    <property type="entry name" value="FI19380P1"/>
    <property type="match status" value="1"/>
</dbReference>
<dbReference type="SUPFAM" id="SSF82153">
    <property type="entry name" value="FAS1 domain"/>
    <property type="match status" value="2"/>
</dbReference>
<dbReference type="PROSITE" id="PS50213">
    <property type="entry name" value="FAS1"/>
    <property type="match status" value="2"/>
</dbReference>
<evidence type="ECO:0000313" key="3">
    <source>
        <dbReference type="Proteomes" id="UP000199072"/>
    </source>
</evidence>
<dbReference type="GO" id="GO:0005615">
    <property type="term" value="C:extracellular space"/>
    <property type="evidence" value="ECO:0007669"/>
    <property type="project" value="TreeGrafter"/>
</dbReference>
<gene>
    <name evidence="2" type="ORF">SAMN05216464_102548</name>
</gene>